<evidence type="ECO:0000313" key="4">
    <source>
        <dbReference type="Proteomes" id="UP001180737"/>
    </source>
</evidence>
<feature type="chain" id="PRO_5046314920" description="Calcium-binding protein" evidence="2">
    <location>
        <begin position="43"/>
        <end position="217"/>
    </location>
</feature>
<evidence type="ECO:0000256" key="2">
    <source>
        <dbReference type="SAM" id="SignalP"/>
    </source>
</evidence>
<dbReference type="InterPro" id="IPR001343">
    <property type="entry name" value="Hemolysn_Ca-bd"/>
</dbReference>
<evidence type="ECO:0000313" key="3">
    <source>
        <dbReference type="EMBL" id="MDT0570325.1"/>
    </source>
</evidence>
<dbReference type="Gene3D" id="2.150.10.10">
    <property type="entry name" value="Serralysin-like metalloprotease, C-terminal"/>
    <property type="match status" value="1"/>
</dbReference>
<protein>
    <recommendedName>
        <fullName evidence="5">Calcium-binding protein</fullName>
    </recommendedName>
</protein>
<organism evidence="3 4">
    <name type="scientific">Streptomyces gottesmaniae</name>
    <dbReference type="NCBI Taxonomy" id="3075518"/>
    <lineage>
        <taxon>Bacteria</taxon>
        <taxon>Bacillati</taxon>
        <taxon>Actinomycetota</taxon>
        <taxon>Actinomycetes</taxon>
        <taxon>Kitasatosporales</taxon>
        <taxon>Streptomycetaceae</taxon>
        <taxon>Streptomyces</taxon>
    </lineage>
</organism>
<dbReference type="Pfam" id="PF00353">
    <property type="entry name" value="HemolysinCabind"/>
    <property type="match status" value="1"/>
</dbReference>
<keyword evidence="2" id="KW-0732">Signal</keyword>
<proteinExistence type="predicted"/>
<comment type="caution">
    <text evidence="3">The sequence shown here is derived from an EMBL/GenBank/DDBJ whole genome shotgun (WGS) entry which is preliminary data.</text>
</comment>
<evidence type="ECO:0008006" key="5">
    <source>
        <dbReference type="Google" id="ProtNLM"/>
    </source>
</evidence>
<dbReference type="InterPro" id="IPR018511">
    <property type="entry name" value="Hemolysin-typ_Ca-bd_CS"/>
</dbReference>
<feature type="region of interest" description="Disordered" evidence="1">
    <location>
        <begin position="185"/>
        <end position="217"/>
    </location>
</feature>
<feature type="compositionally biased region" description="Low complexity" evidence="1">
    <location>
        <begin position="192"/>
        <end position="202"/>
    </location>
</feature>
<name>A0ABU2Z171_9ACTN</name>
<dbReference type="SUPFAM" id="SSF51120">
    <property type="entry name" value="beta-Roll"/>
    <property type="match status" value="1"/>
</dbReference>
<keyword evidence="4" id="KW-1185">Reference proteome</keyword>
<gene>
    <name evidence="3" type="ORF">RM704_23125</name>
</gene>
<dbReference type="PROSITE" id="PS00330">
    <property type="entry name" value="HEMOLYSIN_CALCIUM"/>
    <property type="match status" value="1"/>
</dbReference>
<sequence>MIAGTVLTGGTVGTSIRKGLQAVVMAGAMGAALALSAGQAHAATGVTANSAFININAAADKANQIIINPSGSNITVIDNGDTVTAGTGCTQLSANSVSCPAGTRTILLSAGDRNDTVILRASLRATLNGDAGGDTLQTIDSTQRAVLVGGDGNDILMGGAGDDEIVGGAGRDIMDGNAGNDRLGAIDGVGGNDSSNGDTGTDICPGDVGDQEFGCES</sequence>
<feature type="signal peptide" evidence="2">
    <location>
        <begin position="1"/>
        <end position="42"/>
    </location>
</feature>
<reference evidence="3" key="1">
    <citation type="submission" date="2024-05" db="EMBL/GenBank/DDBJ databases">
        <title>30 novel species of actinomycetes from the DSMZ collection.</title>
        <authorList>
            <person name="Nouioui I."/>
        </authorList>
    </citation>
    <scope>NUCLEOTIDE SEQUENCE</scope>
    <source>
        <strain evidence="3">DSM 3412</strain>
    </source>
</reference>
<accession>A0ABU2Z171</accession>
<dbReference type="PRINTS" id="PR00313">
    <property type="entry name" value="CABNDNGRPT"/>
</dbReference>
<dbReference type="InterPro" id="IPR011049">
    <property type="entry name" value="Serralysin-like_metalloprot_C"/>
</dbReference>
<dbReference type="RefSeq" id="WP_202808152.1">
    <property type="nucleotide sequence ID" value="NZ_JAVRFJ010000020.1"/>
</dbReference>
<dbReference type="EMBL" id="JAVRFJ010000020">
    <property type="protein sequence ID" value="MDT0570325.1"/>
    <property type="molecule type" value="Genomic_DNA"/>
</dbReference>
<dbReference type="Proteomes" id="UP001180737">
    <property type="component" value="Unassembled WGS sequence"/>
</dbReference>
<evidence type="ECO:0000256" key="1">
    <source>
        <dbReference type="SAM" id="MobiDB-lite"/>
    </source>
</evidence>